<gene>
    <name evidence="1" type="ORF">M408DRAFT_30324</name>
</gene>
<sequence>MPQSFPQFPYIREPKSFVAPTLSMLFQKFVVATCLSSLVSAGVIRRQSVDPPAGCVAQCTDLASITDTSNWVSICTPRFQQGFITCVSCIETNVPSALSPDTLTFFQSIMNYATNACTYLGFPLSSVSVPGATGTTSLPTSIYPPIPTARV</sequence>
<dbReference type="HOGENOM" id="CLU_1732591_0_0_1"/>
<dbReference type="EMBL" id="KN824430">
    <property type="protein sequence ID" value="KIM20482.1"/>
    <property type="molecule type" value="Genomic_DNA"/>
</dbReference>
<organism evidence="1 2">
    <name type="scientific">Serendipita vermifera MAFF 305830</name>
    <dbReference type="NCBI Taxonomy" id="933852"/>
    <lineage>
        <taxon>Eukaryota</taxon>
        <taxon>Fungi</taxon>
        <taxon>Dikarya</taxon>
        <taxon>Basidiomycota</taxon>
        <taxon>Agaricomycotina</taxon>
        <taxon>Agaricomycetes</taxon>
        <taxon>Sebacinales</taxon>
        <taxon>Serendipitaceae</taxon>
        <taxon>Serendipita</taxon>
    </lineage>
</organism>
<reference evidence="2" key="2">
    <citation type="submission" date="2015-01" db="EMBL/GenBank/DDBJ databases">
        <title>Evolutionary Origins and Diversification of the Mycorrhizal Mutualists.</title>
        <authorList>
            <consortium name="DOE Joint Genome Institute"/>
            <consortium name="Mycorrhizal Genomics Consortium"/>
            <person name="Kohler A."/>
            <person name="Kuo A."/>
            <person name="Nagy L.G."/>
            <person name="Floudas D."/>
            <person name="Copeland A."/>
            <person name="Barry K.W."/>
            <person name="Cichocki N."/>
            <person name="Veneault-Fourrey C."/>
            <person name="LaButti K."/>
            <person name="Lindquist E.A."/>
            <person name="Lipzen A."/>
            <person name="Lundell T."/>
            <person name="Morin E."/>
            <person name="Murat C."/>
            <person name="Riley R."/>
            <person name="Ohm R."/>
            <person name="Sun H."/>
            <person name="Tunlid A."/>
            <person name="Henrissat B."/>
            <person name="Grigoriev I.V."/>
            <person name="Hibbett D.S."/>
            <person name="Martin F."/>
        </authorList>
    </citation>
    <scope>NUCLEOTIDE SEQUENCE [LARGE SCALE GENOMIC DNA]</scope>
    <source>
        <strain evidence="2">MAFF 305830</strain>
    </source>
</reference>
<dbReference type="AlphaFoldDB" id="A0A0C2WSE9"/>
<protein>
    <submittedName>
        <fullName evidence="1">Uncharacterized protein</fullName>
    </submittedName>
</protein>
<proteinExistence type="predicted"/>
<dbReference type="Proteomes" id="UP000054097">
    <property type="component" value="Unassembled WGS sequence"/>
</dbReference>
<accession>A0A0C2WSE9</accession>
<keyword evidence="2" id="KW-1185">Reference proteome</keyword>
<reference evidence="1 2" key="1">
    <citation type="submission" date="2014-04" db="EMBL/GenBank/DDBJ databases">
        <authorList>
            <consortium name="DOE Joint Genome Institute"/>
            <person name="Kuo A."/>
            <person name="Zuccaro A."/>
            <person name="Kohler A."/>
            <person name="Nagy L.G."/>
            <person name="Floudas D."/>
            <person name="Copeland A."/>
            <person name="Barry K.W."/>
            <person name="Cichocki N."/>
            <person name="Veneault-Fourrey C."/>
            <person name="LaButti K."/>
            <person name="Lindquist E.A."/>
            <person name="Lipzen A."/>
            <person name="Lundell T."/>
            <person name="Morin E."/>
            <person name="Murat C."/>
            <person name="Sun H."/>
            <person name="Tunlid A."/>
            <person name="Henrissat B."/>
            <person name="Grigoriev I.V."/>
            <person name="Hibbett D.S."/>
            <person name="Martin F."/>
            <person name="Nordberg H.P."/>
            <person name="Cantor M.N."/>
            <person name="Hua S.X."/>
        </authorList>
    </citation>
    <scope>NUCLEOTIDE SEQUENCE [LARGE SCALE GENOMIC DNA]</scope>
    <source>
        <strain evidence="1 2">MAFF 305830</strain>
    </source>
</reference>
<evidence type="ECO:0000313" key="2">
    <source>
        <dbReference type="Proteomes" id="UP000054097"/>
    </source>
</evidence>
<evidence type="ECO:0000313" key="1">
    <source>
        <dbReference type="EMBL" id="KIM20482.1"/>
    </source>
</evidence>
<name>A0A0C2WSE9_SERVB</name>